<organism evidence="4 5">
    <name type="scientific">Bdellovibrio bacteriovorus</name>
    <dbReference type="NCBI Taxonomy" id="959"/>
    <lineage>
        <taxon>Bacteria</taxon>
        <taxon>Pseudomonadati</taxon>
        <taxon>Bdellovibrionota</taxon>
        <taxon>Bdellovibrionia</taxon>
        <taxon>Bdellovibrionales</taxon>
        <taxon>Pseudobdellovibrionaceae</taxon>
        <taxon>Bdellovibrio</taxon>
    </lineage>
</organism>
<comment type="similarity">
    <text evidence="1">Belongs to the AB hydrolase superfamily. AB hydrolase 4 family.</text>
</comment>
<protein>
    <submittedName>
        <fullName evidence="4">Thioesterase</fullName>
    </submittedName>
</protein>
<dbReference type="SUPFAM" id="SSF53474">
    <property type="entry name" value="alpha/beta-Hydrolases"/>
    <property type="match status" value="1"/>
</dbReference>
<dbReference type="PIRSF" id="PIRSF005211">
    <property type="entry name" value="Ab_hydro_YheT"/>
    <property type="match status" value="1"/>
</dbReference>
<feature type="domain" description="AB hydrolase-1" evidence="3">
    <location>
        <begin position="65"/>
        <end position="296"/>
    </location>
</feature>
<dbReference type="OrthoDB" id="5289018at2"/>
<dbReference type="Proteomes" id="UP000075391">
    <property type="component" value="Unassembled WGS sequence"/>
</dbReference>
<dbReference type="GO" id="GO:0034338">
    <property type="term" value="F:short-chain carboxylesterase activity"/>
    <property type="evidence" value="ECO:0007669"/>
    <property type="project" value="TreeGrafter"/>
</dbReference>
<dbReference type="RefSeq" id="WP_063243535.1">
    <property type="nucleotide sequence ID" value="NZ_LUKF01000012.1"/>
</dbReference>
<accession>A0A150WKM7</accession>
<reference evidence="4 5" key="1">
    <citation type="submission" date="2016-03" db="EMBL/GenBank/DDBJ databases">
        <authorList>
            <person name="Ploux O."/>
        </authorList>
    </citation>
    <scope>NUCLEOTIDE SEQUENCE [LARGE SCALE GENOMIC DNA]</scope>
    <source>
        <strain evidence="4 5">BER2</strain>
    </source>
</reference>
<dbReference type="PANTHER" id="PTHR10794">
    <property type="entry name" value="ABHYDROLASE DOMAIN-CONTAINING PROTEIN"/>
    <property type="match status" value="1"/>
</dbReference>
<sequence length="325" mass="36558">MQRLELIPCKAPFWADGGHGQTLWSHFLKSPELENFGTQFEVDLPDGDRLFCFHIPGTSDTVVSVYHGLSGDVTSDYMQRTALLCQKLGHSVVLVNHRGAGIGAAYARKPYHSGRAEDMSAVLKRLREMFPGKKQIAVGFSMSANILLCLLGGFRGEVKPDAAITVNAPIDLMQGSQLLKTGFNRIYDLRFVLRLRKNVEEKFRQGLISEKYDIPAWSTIWDMDQIYTAPAAGFKDRFDYYQNCSAIHYVSKIQTPTYVLTAQDDPFVSVENYMKASFSKSTMLHVEARGGHMGYLAKQNTPLGSVRWLDYYLHEALQSLKQVLA</sequence>
<evidence type="ECO:0000256" key="1">
    <source>
        <dbReference type="ARBA" id="ARBA00010884"/>
    </source>
</evidence>
<feature type="active site" description="Charge relay system" evidence="2">
    <location>
        <position position="265"/>
    </location>
</feature>
<evidence type="ECO:0000256" key="2">
    <source>
        <dbReference type="PIRSR" id="PIRSR005211-1"/>
    </source>
</evidence>
<dbReference type="Pfam" id="PF00561">
    <property type="entry name" value="Abhydrolase_1"/>
    <property type="match status" value="1"/>
</dbReference>
<proteinExistence type="inferred from homology"/>
<comment type="caution">
    <text evidence="4">The sequence shown here is derived from an EMBL/GenBank/DDBJ whole genome shotgun (WGS) entry which is preliminary data.</text>
</comment>
<dbReference type="AlphaFoldDB" id="A0A150WKM7"/>
<evidence type="ECO:0000313" key="5">
    <source>
        <dbReference type="Proteomes" id="UP000075391"/>
    </source>
</evidence>
<evidence type="ECO:0000259" key="3">
    <source>
        <dbReference type="Pfam" id="PF00561"/>
    </source>
</evidence>
<dbReference type="InterPro" id="IPR050960">
    <property type="entry name" value="AB_hydrolase_4_sf"/>
</dbReference>
<feature type="active site" description="Charge relay system" evidence="2">
    <location>
        <position position="292"/>
    </location>
</feature>
<dbReference type="PANTHER" id="PTHR10794:SF94">
    <property type="entry name" value="ESTERASE YHET-RELATED"/>
    <property type="match status" value="1"/>
</dbReference>
<dbReference type="Gene3D" id="3.40.50.1820">
    <property type="entry name" value="alpha/beta hydrolase"/>
    <property type="match status" value="1"/>
</dbReference>
<dbReference type="EMBL" id="LUKF01000012">
    <property type="protein sequence ID" value="KYG64559.1"/>
    <property type="molecule type" value="Genomic_DNA"/>
</dbReference>
<dbReference type="InterPro" id="IPR000073">
    <property type="entry name" value="AB_hydrolase_1"/>
</dbReference>
<feature type="active site" description="Charge relay system" evidence="2">
    <location>
        <position position="141"/>
    </location>
</feature>
<dbReference type="InterPro" id="IPR012020">
    <property type="entry name" value="ABHD4"/>
</dbReference>
<dbReference type="InterPro" id="IPR029058">
    <property type="entry name" value="AB_hydrolase_fold"/>
</dbReference>
<dbReference type="GO" id="GO:0047372">
    <property type="term" value="F:monoacylglycerol lipase activity"/>
    <property type="evidence" value="ECO:0007669"/>
    <property type="project" value="TreeGrafter"/>
</dbReference>
<name>A0A150WKM7_BDEBC</name>
<evidence type="ECO:0000313" key="4">
    <source>
        <dbReference type="EMBL" id="KYG64559.1"/>
    </source>
</evidence>
<gene>
    <name evidence="4" type="ORF">AZI85_03885</name>
</gene>